<gene>
    <name evidence="2" type="primary">CSON001964</name>
</gene>
<evidence type="ECO:0000259" key="1">
    <source>
        <dbReference type="PROSITE" id="PS50097"/>
    </source>
</evidence>
<organism evidence="2">
    <name type="scientific">Culicoides sonorensis</name>
    <name type="common">Biting midge</name>
    <dbReference type="NCBI Taxonomy" id="179676"/>
    <lineage>
        <taxon>Eukaryota</taxon>
        <taxon>Metazoa</taxon>
        <taxon>Ecdysozoa</taxon>
        <taxon>Arthropoda</taxon>
        <taxon>Hexapoda</taxon>
        <taxon>Insecta</taxon>
        <taxon>Pterygota</taxon>
        <taxon>Neoptera</taxon>
        <taxon>Endopterygota</taxon>
        <taxon>Diptera</taxon>
        <taxon>Nematocera</taxon>
        <taxon>Chironomoidea</taxon>
        <taxon>Ceratopogonidae</taxon>
        <taxon>Ceratopogoninae</taxon>
        <taxon>Culicoides</taxon>
        <taxon>Monoculicoides</taxon>
    </lineage>
</organism>
<accession>A0A336MHY4</accession>
<proteinExistence type="predicted"/>
<dbReference type="Gene3D" id="3.30.710.10">
    <property type="entry name" value="Potassium Channel Kv1.1, Chain A"/>
    <property type="match status" value="1"/>
</dbReference>
<evidence type="ECO:0000313" key="2">
    <source>
        <dbReference type="EMBL" id="SSX30014.1"/>
    </source>
</evidence>
<dbReference type="PANTHER" id="PTHR45774">
    <property type="entry name" value="BTB/POZ DOMAIN-CONTAINING"/>
    <property type="match status" value="1"/>
</dbReference>
<dbReference type="SMART" id="SM00875">
    <property type="entry name" value="BACK"/>
    <property type="match status" value="1"/>
</dbReference>
<dbReference type="SMART" id="SM00225">
    <property type="entry name" value="BTB"/>
    <property type="match status" value="1"/>
</dbReference>
<dbReference type="EMBL" id="UFQT01001318">
    <property type="protein sequence ID" value="SSX30014.1"/>
    <property type="molecule type" value="Genomic_DNA"/>
</dbReference>
<dbReference type="InterPro" id="IPR011333">
    <property type="entry name" value="SKP1/BTB/POZ_sf"/>
</dbReference>
<dbReference type="OMA" id="WLMEYEL"/>
<dbReference type="CDD" id="cd18186">
    <property type="entry name" value="BTB_POZ_ZBTB_KLHL-like"/>
    <property type="match status" value="1"/>
</dbReference>
<dbReference type="VEuPathDB" id="VectorBase:CSON001964"/>
<dbReference type="AlphaFoldDB" id="A0A336MHY4"/>
<dbReference type="Gene3D" id="1.25.40.420">
    <property type="match status" value="1"/>
</dbReference>
<dbReference type="Pfam" id="PF07707">
    <property type="entry name" value="BACK"/>
    <property type="match status" value="1"/>
</dbReference>
<dbReference type="GO" id="GO:0022008">
    <property type="term" value="P:neurogenesis"/>
    <property type="evidence" value="ECO:0007669"/>
    <property type="project" value="TreeGrafter"/>
</dbReference>
<dbReference type="SUPFAM" id="SSF54695">
    <property type="entry name" value="POZ domain"/>
    <property type="match status" value="1"/>
</dbReference>
<dbReference type="InterPro" id="IPR000210">
    <property type="entry name" value="BTB/POZ_dom"/>
</dbReference>
<name>A0A336MHY4_CULSO</name>
<dbReference type="PROSITE" id="PS50097">
    <property type="entry name" value="BTB"/>
    <property type="match status" value="1"/>
</dbReference>
<dbReference type="Pfam" id="PF00651">
    <property type="entry name" value="BTB"/>
    <property type="match status" value="1"/>
</dbReference>
<dbReference type="GO" id="GO:0005829">
    <property type="term" value="C:cytosol"/>
    <property type="evidence" value="ECO:0007669"/>
    <property type="project" value="TreeGrafter"/>
</dbReference>
<reference evidence="2" key="1">
    <citation type="submission" date="2018-07" db="EMBL/GenBank/DDBJ databases">
        <authorList>
            <person name="Quirk P.G."/>
            <person name="Krulwich T.A."/>
        </authorList>
    </citation>
    <scope>NUCLEOTIDE SEQUENCE</scope>
</reference>
<sequence>MSYNNFKLALNDLFNKQKNCDVTFTCFADSSSEAQKKTIEAHKLILSMASDVFDAMFYGEIAKSEGMKESIVKIEDIQFSTFKLFLSFIYKKTIEFETPEIAAEFYYTAHKYNSKDALKFIKDFMLKELNPQNATIFYDIAYLYEDFELKEACIKVFTENTFDVITSPKFMSAQPKTVETIFKSEILNINSEMDLIYALERYIQHNKEVDSGICDKMRPALNCIRFLTLVPKDITRTNLLTSDQVKDIIESIPPDGDLSKMPLMLSVNCNKRGKNIAVDNVKMFRELSEVFWSKSCYACVSKGEAYSNHPVWMCSELNDDFRENVTKIYLKYNHVWLMEYELSDVKTIYDLFKGAGIFLSHI</sequence>
<feature type="domain" description="BTB" evidence="1">
    <location>
        <begin position="20"/>
        <end position="98"/>
    </location>
</feature>
<dbReference type="InterPro" id="IPR011705">
    <property type="entry name" value="BACK"/>
</dbReference>
<dbReference type="PANTHER" id="PTHR45774:SF4">
    <property type="entry name" value="AXUNDEAD, ISOFORM F"/>
    <property type="match status" value="1"/>
</dbReference>
<protein>
    <submittedName>
        <fullName evidence="2">CSON001964 protein</fullName>
    </submittedName>
</protein>